<feature type="compositionally biased region" description="Low complexity" evidence="1">
    <location>
        <begin position="145"/>
        <end position="154"/>
    </location>
</feature>
<evidence type="ECO:0000313" key="2">
    <source>
        <dbReference type="EMBL" id="KAK6518180.1"/>
    </source>
</evidence>
<dbReference type="Proteomes" id="UP001307849">
    <property type="component" value="Unassembled WGS sequence"/>
</dbReference>
<feature type="region of interest" description="Disordered" evidence="1">
    <location>
        <begin position="90"/>
        <end position="112"/>
    </location>
</feature>
<evidence type="ECO:0000313" key="3">
    <source>
        <dbReference type="Proteomes" id="UP001307849"/>
    </source>
</evidence>
<accession>A0AAN8NBN0</accession>
<sequence length="171" mass="19292">MCITQYTLRSCLRVHPDGKHVYVAFKHPHSGWDGPTCGCSQMYLVSDDDSACPLCLHKMLLLVQLQQRAQEEAPPGKAVELDYRNRPVFYDSDDPAGHMSSEEADEKRALAQERRRRHKKWLETIGVLQVGVSAPPESFEDLTDELQTLTTTQEPENTSHENATHASTDDT</sequence>
<gene>
    <name evidence="2" type="ORF">TWF506_005339</name>
</gene>
<feature type="region of interest" description="Disordered" evidence="1">
    <location>
        <begin position="132"/>
        <end position="171"/>
    </location>
</feature>
<protein>
    <submittedName>
        <fullName evidence="2">Uncharacterized protein</fullName>
    </submittedName>
</protein>
<proteinExistence type="predicted"/>
<keyword evidence="3" id="KW-1185">Reference proteome</keyword>
<name>A0AAN8NBN0_9PEZI</name>
<organism evidence="2 3">
    <name type="scientific">Arthrobotrys conoides</name>
    <dbReference type="NCBI Taxonomy" id="74498"/>
    <lineage>
        <taxon>Eukaryota</taxon>
        <taxon>Fungi</taxon>
        <taxon>Dikarya</taxon>
        <taxon>Ascomycota</taxon>
        <taxon>Pezizomycotina</taxon>
        <taxon>Orbiliomycetes</taxon>
        <taxon>Orbiliales</taxon>
        <taxon>Orbiliaceae</taxon>
        <taxon>Arthrobotrys</taxon>
    </lineage>
</organism>
<dbReference type="EMBL" id="JAVHJM010000002">
    <property type="protein sequence ID" value="KAK6518180.1"/>
    <property type="molecule type" value="Genomic_DNA"/>
</dbReference>
<comment type="caution">
    <text evidence="2">The sequence shown here is derived from an EMBL/GenBank/DDBJ whole genome shotgun (WGS) entry which is preliminary data.</text>
</comment>
<dbReference type="AlphaFoldDB" id="A0AAN8NBN0"/>
<reference evidence="2 3" key="1">
    <citation type="submission" date="2019-10" db="EMBL/GenBank/DDBJ databases">
        <authorList>
            <person name="Palmer J.M."/>
        </authorList>
    </citation>
    <scope>NUCLEOTIDE SEQUENCE [LARGE SCALE GENOMIC DNA]</scope>
    <source>
        <strain evidence="2 3">TWF506</strain>
    </source>
</reference>
<evidence type="ECO:0000256" key="1">
    <source>
        <dbReference type="SAM" id="MobiDB-lite"/>
    </source>
</evidence>